<feature type="compositionally biased region" description="Basic and acidic residues" evidence="1">
    <location>
        <begin position="20"/>
        <end position="36"/>
    </location>
</feature>
<comment type="caution">
    <text evidence="2">The sequence shown here is derived from an EMBL/GenBank/DDBJ whole genome shotgun (WGS) entry which is preliminary data.</text>
</comment>
<reference evidence="2" key="1">
    <citation type="submission" date="2011-10" db="EMBL/GenBank/DDBJ databases">
        <title>The Genome Sequence of Oxalobacter formigenes HOxBLS.</title>
        <authorList>
            <consortium name="The Broad Institute Genome Sequencing Platform"/>
            <person name="Earl A."/>
            <person name="Ward D."/>
            <person name="Feldgarden M."/>
            <person name="Gevers D."/>
            <person name="Allison M.J."/>
            <person name="Humphrey S."/>
            <person name="Young S.K."/>
            <person name="Zeng Q."/>
            <person name="Gargeya S."/>
            <person name="Fitzgerald M."/>
            <person name="Haas B."/>
            <person name="Abouelleil A."/>
            <person name="Alvarado L."/>
            <person name="Arachchi H.M."/>
            <person name="Berlin A."/>
            <person name="Brown A."/>
            <person name="Chapman S.B."/>
            <person name="Chen Z."/>
            <person name="Dunbar C."/>
            <person name="Freedman E."/>
            <person name="Gearin G."/>
            <person name="Goldberg J."/>
            <person name="Griggs A."/>
            <person name="Gujja S."/>
            <person name="Heiman D."/>
            <person name="Howarth C."/>
            <person name="Larson L."/>
            <person name="Lui A."/>
            <person name="MacDonald P.J.P."/>
            <person name="Montmayeur A."/>
            <person name="Murphy C."/>
            <person name="Neiman D."/>
            <person name="Pearson M."/>
            <person name="Priest M."/>
            <person name="Roberts A."/>
            <person name="Saif S."/>
            <person name="Shea T."/>
            <person name="Shenoy N."/>
            <person name="Sisk P."/>
            <person name="Stolte C."/>
            <person name="Sykes S."/>
            <person name="Wortman J."/>
            <person name="Nusbaum C."/>
            <person name="Birren B."/>
        </authorList>
    </citation>
    <scope>NUCLEOTIDE SEQUENCE [LARGE SCALE GENOMIC DNA]</scope>
    <source>
        <strain evidence="2">HOxBLS</strain>
    </source>
</reference>
<evidence type="ECO:0000256" key="1">
    <source>
        <dbReference type="SAM" id="MobiDB-lite"/>
    </source>
</evidence>
<dbReference type="RefSeq" id="WP_020994916.1">
    <property type="nucleotide sequence ID" value="NZ_CABMNL010000001.1"/>
</dbReference>
<name>C3X444_9BURK</name>
<evidence type="ECO:0000313" key="3">
    <source>
        <dbReference type="Proteomes" id="UP000003973"/>
    </source>
</evidence>
<dbReference type="AlphaFoldDB" id="C3X444"/>
<dbReference type="EMBL" id="ACDP02000010">
    <property type="protein sequence ID" value="EEO27980.2"/>
    <property type="molecule type" value="Genomic_DNA"/>
</dbReference>
<feature type="region of interest" description="Disordered" evidence="1">
    <location>
        <begin position="136"/>
        <end position="158"/>
    </location>
</feature>
<protein>
    <submittedName>
        <fullName evidence="2">Uncharacterized protein</fullName>
    </submittedName>
</protein>
<gene>
    <name evidence="2" type="ORF">OFAG_01133</name>
</gene>
<sequence length="189" mass="21051">MNRQKGLATRHSRFSPAKGIVKDRTDESVTEKRMNKMSENPANGFPAKGRETRFRPVLSKNAHRAFRRFGRCVTGKKPPLKRLSQKAGFQDKDRHKKINAPFNHARLHECHTPRSPAFTAGMPEIFMSCFIAGGGKRTGRKQNTLPEEKGEGAETLPSGKETFPAVFLSSFTAKTGVSLKPDLPETALF</sequence>
<dbReference type="HOGENOM" id="CLU_1433209_0_0_4"/>
<proteinExistence type="predicted"/>
<feature type="region of interest" description="Disordered" evidence="1">
    <location>
        <begin position="1"/>
        <end position="52"/>
    </location>
</feature>
<organism evidence="2 3">
    <name type="scientific">Oxalobacter paraformigenes</name>
    <dbReference type="NCBI Taxonomy" id="556268"/>
    <lineage>
        <taxon>Bacteria</taxon>
        <taxon>Pseudomonadati</taxon>
        <taxon>Pseudomonadota</taxon>
        <taxon>Betaproteobacteria</taxon>
        <taxon>Burkholderiales</taxon>
        <taxon>Oxalobacteraceae</taxon>
        <taxon>Oxalobacter</taxon>
    </lineage>
</organism>
<dbReference type="Proteomes" id="UP000003973">
    <property type="component" value="Unassembled WGS sequence"/>
</dbReference>
<accession>C3X444</accession>
<evidence type="ECO:0000313" key="2">
    <source>
        <dbReference type="EMBL" id="EEO27980.2"/>
    </source>
</evidence>
<keyword evidence="3" id="KW-1185">Reference proteome</keyword>